<accession>A0A1M6L777</accession>
<feature type="domain" description="Pseudouridine synthase I TruA alpha/beta" evidence="8">
    <location>
        <begin position="144"/>
        <end position="246"/>
    </location>
</feature>
<dbReference type="InterPro" id="IPR020103">
    <property type="entry name" value="PsdUridine_synth_cat_dom_sf"/>
</dbReference>
<keyword evidence="10" id="KW-1185">Reference proteome</keyword>
<dbReference type="Gene3D" id="3.30.70.660">
    <property type="entry name" value="Pseudouridine synthase I, catalytic domain, C-terminal subdomain"/>
    <property type="match status" value="1"/>
</dbReference>
<dbReference type="InterPro" id="IPR020097">
    <property type="entry name" value="PsdUridine_synth_TruA_a/b_dom"/>
</dbReference>
<proteinExistence type="inferred from homology"/>
<evidence type="ECO:0000256" key="2">
    <source>
        <dbReference type="ARBA" id="ARBA00022694"/>
    </source>
</evidence>
<keyword evidence="3 4" id="KW-0413">Isomerase</keyword>
<evidence type="ECO:0000256" key="7">
    <source>
        <dbReference type="RuleBase" id="RU003792"/>
    </source>
</evidence>
<evidence type="ECO:0000313" key="9">
    <source>
        <dbReference type="EMBL" id="SHJ67040.1"/>
    </source>
</evidence>
<evidence type="ECO:0000256" key="6">
    <source>
        <dbReference type="PIRSR" id="PIRSR001430-2"/>
    </source>
</evidence>
<dbReference type="PIRSF" id="PIRSF001430">
    <property type="entry name" value="tRNA_psdUrid_synth"/>
    <property type="match status" value="1"/>
</dbReference>
<dbReference type="RefSeq" id="WP_073050476.1">
    <property type="nucleotide sequence ID" value="NZ_FQZL01000030.1"/>
</dbReference>
<protein>
    <recommendedName>
        <fullName evidence="4">tRNA pseudouridine synthase A</fullName>
        <ecNumber evidence="4">5.4.99.12</ecNumber>
    </recommendedName>
    <alternativeName>
        <fullName evidence="4">tRNA pseudouridine(38-40) synthase</fullName>
    </alternativeName>
    <alternativeName>
        <fullName evidence="4">tRNA pseudouridylate synthase I</fullName>
    </alternativeName>
    <alternativeName>
        <fullName evidence="4">tRNA-uridine isomerase I</fullName>
    </alternativeName>
</protein>
<evidence type="ECO:0000256" key="4">
    <source>
        <dbReference type="HAMAP-Rule" id="MF_00171"/>
    </source>
</evidence>
<dbReference type="Gene3D" id="3.30.70.580">
    <property type="entry name" value="Pseudouridine synthase I, catalytic domain, N-terminal subdomain"/>
    <property type="match status" value="1"/>
</dbReference>
<dbReference type="EC" id="5.4.99.12" evidence="4"/>
<feature type="domain" description="Pseudouridine synthase I TruA alpha/beta" evidence="8">
    <location>
        <begin position="10"/>
        <end position="104"/>
    </location>
</feature>
<comment type="function">
    <text evidence="4">Formation of pseudouridine at positions 38, 39 and 40 in the anticodon stem and loop of transfer RNAs.</text>
</comment>
<evidence type="ECO:0000259" key="8">
    <source>
        <dbReference type="Pfam" id="PF01416"/>
    </source>
</evidence>
<dbReference type="OrthoDB" id="9811823at2"/>
<sequence>MEKNYKLTIAYKGTDYSGWQVQPQLKTVQGVVKETFKSMFKSEIRLMGSGRTDAGVHALGQVANFKSEISIPPEKLVQALNSNLPRDIRIKECCIMDDEFHSRFSAVGKTYLYYIYNSRVGSPFLKDYSYLIPYRLDFHKMEKAAEGFKGEHDFFGFMSTGSPVKDTVRTIYDIKLQKQNDMIAMEVTGNGFLYNMVRIIAGTLIDVGREKIHAEDIGKIIDSKDRSRGGHTAKANGLFLKKVYYSEDEILKCTSKKTLDTLGALL</sequence>
<dbReference type="EMBL" id="FQZL01000030">
    <property type="protein sequence ID" value="SHJ67040.1"/>
    <property type="molecule type" value="Genomic_DNA"/>
</dbReference>
<comment type="subunit">
    <text evidence="4">Homodimer.</text>
</comment>
<feature type="binding site" evidence="4 6">
    <location>
        <position position="111"/>
    </location>
    <ligand>
        <name>substrate</name>
    </ligand>
</feature>
<dbReference type="InterPro" id="IPR020095">
    <property type="entry name" value="PsdUridine_synth_TruA_C"/>
</dbReference>
<evidence type="ECO:0000256" key="5">
    <source>
        <dbReference type="PIRSR" id="PIRSR001430-1"/>
    </source>
</evidence>
<dbReference type="InterPro" id="IPR001406">
    <property type="entry name" value="PsdUridine_synth_TruA"/>
</dbReference>
<organism evidence="9 10">
    <name type="scientific">Dethiosulfatibacter aminovorans DSM 17477</name>
    <dbReference type="NCBI Taxonomy" id="1121476"/>
    <lineage>
        <taxon>Bacteria</taxon>
        <taxon>Bacillati</taxon>
        <taxon>Bacillota</taxon>
        <taxon>Tissierellia</taxon>
        <taxon>Dethiosulfatibacter</taxon>
    </lineage>
</organism>
<keyword evidence="2 4" id="KW-0819">tRNA processing</keyword>
<evidence type="ECO:0000256" key="3">
    <source>
        <dbReference type="ARBA" id="ARBA00023235"/>
    </source>
</evidence>
<name>A0A1M6L777_9FIRM</name>
<dbReference type="GO" id="GO:0003723">
    <property type="term" value="F:RNA binding"/>
    <property type="evidence" value="ECO:0007669"/>
    <property type="project" value="InterPro"/>
</dbReference>
<dbReference type="GO" id="GO:0160147">
    <property type="term" value="F:tRNA pseudouridine(38-40) synthase activity"/>
    <property type="evidence" value="ECO:0007669"/>
    <property type="project" value="UniProtKB-EC"/>
</dbReference>
<comment type="similarity">
    <text evidence="1 4 7">Belongs to the tRNA pseudouridine synthase TruA family.</text>
</comment>
<dbReference type="Proteomes" id="UP000184052">
    <property type="component" value="Unassembled WGS sequence"/>
</dbReference>
<comment type="caution">
    <text evidence="4">Lacks conserved residue(s) required for the propagation of feature annotation.</text>
</comment>
<reference evidence="9 10" key="1">
    <citation type="submission" date="2016-11" db="EMBL/GenBank/DDBJ databases">
        <authorList>
            <person name="Jaros S."/>
            <person name="Januszkiewicz K."/>
            <person name="Wedrychowicz H."/>
        </authorList>
    </citation>
    <scope>NUCLEOTIDE SEQUENCE [LARGE SCALE GENOMIC DNA]</scope>
    <source>
        <strain evidence="9 10">DSM 17477</strain>
    </source>
</reference>
<dbReference type="GO" id="GO:0031119">
    <property type="term" value="P:tRNA pseudouridine synthesis"/>
    <property type="evidence" value="ECO:0007669"/>
    <property type="project" value="UniProtKB-UniRule"/>
</dbReference>
<dbReference type="PANTHER" id="PTHR11142">
    <property type="entry name" value="PSEUDOURIDYLATE SYNTHASE"/>
    <property type="match status" value="1"/>
</dbReference>
<dbReference type="NCBIfam" id="TIGR00071">
    <property type="entry name" value="hisT_truA"/>
    <property type="match status" value="1"/>
</dbReference>
<dbReference type="CDD" id="cd02570">
    <property type="entry name" value="PseudoU_synth_EcTruA"/>
    <property type="match status" value="1"/>
</dbReference>
<dbReference type="InterPro" id="IPR020094">
    <property type="entry name" value="TruA/RsuA/RluB/E/F_N"/>
</dbReference>
<dbReference type="AlphaFoldDB" id="A0A1M6L777"/>
<dbReference type="HAMAP" id="MF_00171">
    <property type="entry name" value="TruA"/>
    <property type="match status" value="1"/>
</dbReference>
<comment type="catalytic activity">
    <reaction evidence="4 7">
        <text>uridine(38/39/40) in tRNA = pseudouridine(38/39/40) in tRNA</text>
        <dbReference type="Rhea" id="RHEA:22376"/>
        <dbReference type="Rhea" id="RHEA-COMP:10085"/>
        <dbReference type="Rhea" id="RHEA-COMP:10087"/>
        <dbReference type="ChEBI" id="CHEBI:65314"/>
        <dbReference type="ChEBI" id="CHEBI:65315"/>
        <dbReference type="EC" id="5.4.99.12"/>
    </reaction>
</comment>
<dbReference type="SUPFAM" id="SSF55120">
    <property type="entry name" value="Pseudouridine synthase"/>
    <property type="match status" value="1"/>
</dbReference>
<dbReference type="Pfam" id="PF01416">
    <property type="entry name" value="PseudoU_synth_1"/>
    <property type="match status" value="2"/>
</dbReference>
<dbReference type="FunFam" id="3.30.70.580:FF:000001">
    <property type="entry name" value="tRNA pseudouridine synthase A"/>
    <property type="match status" value="1"/>
</dbReference>
<gene>
    <name evidence="4" type="primary">truA</name>
    <name evidence="9" type="ORF">SAMN02745751_03100</name>
</gene>
<evidence type="ECO:0000256" key="1">
    <source>
        <dbReference type="ARBA" id="ARBA00009375"/>
    </source>
</evidence>
<evidence type="ECO:0000313" key="10">
    <source>
        <dbReference type="Proteomes" id="UP000184052"/>
    </source>
</evidence>
<feature type="active site" description="Nucleophile" evidence="4 5">
    <location>
        <position position="53"/>
    </location>
</feature>
<dbReference type="STRING" id="1121476.SAMN02745751_03100"/>
<dbReference type="PANTHER" id="PTHR11142:SF0">
    <property type="entry name" value="TRNA PSEUDOURIDINE SYNTHASE-LIKE 1"/>
    <property type="match status" value="1"/>
</dbReference>